<organism evidence="1 2">
    <name type="scientific">Rhamnella rubrinervis</name>
    <dbReference type="NCBI Taxonomy" id="2594499"/>
    <lineage>
        <taxon>Eukaryota</taxon>
        <taxon>Viridiplantae</taxon>
        <taxon>Streptophyta</taxon>
        <taxon>Embryophyta</taxon>
        <taxon>Tracheophyta</taxon>
        <taxon>Spermatophyta</taxon>
        <taxon>Magnoliopsida</taxon>
        <taxon>eudicotyledons</taxon>
        <taxon>Gunneridae</taxon>
        <taxon>Pentapetalae</taxon>
        <taxon>rosids</taxon>
        <taxon>fabids</taxon>
        <taxon>Rosales</taxon>
        <taxon>Rhamnaceae</taxon>
        <taxon>rhamnoid group</taxon>
        <taxon>Rhamneae</taxon>
        <taxon>Rhamnella</taxon>
    </lineage>
</organism>
<keyword evidence="2" id="KW-1185">Reference proteome</keyword>
<accession>A0A8K0DVI0</accession>
<evidence type="ECO:0000313" key="1">
    <source>
        <dbReference type="EMBL" id="KAF3435998.1"/>
    </source>
</evidence>
<evidence type="ECO:0000313" key="2">
    <source>
        <dbReference type="Proteomes" id="UP000796880"/>
    </source>
</evidence>
<name>A0A8K0DVI0_9ROSA</name>
<dbReference type="PANTHER" id="PTHR36807:SF2">
    <property type="entry name" value="PHOSPHOGLYCOLATE PHOSPHATASE"/>
    <property type="match status" value="1"/>
</dbReference>
<dbReference type="EMBL" id="VOIH02000010">
    <property type="protein sequence ID" value="KAF3435998.1"/>
    <property type="molecule type" value="Genomic_DNA"/>
</dbReference>
<reference evidence="1" key="1">
    <citation type="submission" date="2020-03" db="EMBL/GenBank/DDBJ databases">
        <title>A high-quality chromosome-level genome assembly of a woody plant with both climbing and erect habits, Rhamnella rubrinervis.</title>
        <authorList>
            <person name="Lu Z."/>
            <person name="Yang Y."/>
            <person name="Zhu X."/>
            <person name="Sun Y."/>
        </authorList>
    </citation>
    <scope>NUCLEOTIDE SEQUENCE</scope>
    <source>
        <strain evidence="1">BYM</strain>
        <tissue evidence="1">Leaf</tissue>
    </source>
</reference>
<dbReference type="Pfam" id="PF12452">
    <property type="entry name" value="DUF3685"/>
    <property type="match status" value="1"/>
</dbReference>
<dbReference type="InterPro" id="IPR022552">
    <property type="entry name" value="UPF_Ycf55"/>
</dbReference>
<protein>
    <submittedName>
        <fullName evidence="1">Uncharacterized protein</fullName>
    </submittedName>
</protein>
<dbReference type="PANTHER" id="PTHR36807">
    <property type="entry name" value="PHOSPHOGLYCOLATE PHOSPHATASE"/>
    <property type="match status" value="1"/>
</dbReference>
<dbReference type="Proteomes" id="UP000796880">
    <property type="component" value="Unassembled WGS sequence"/>
</dbReference>
<comment type="caution">
    <text evidence="1">The sequence shown here is derived from an EMBL/GenBank/DDBJ whole genome shotgun (WGS) entry which is preliminary data.</text>
</comment>
<proteinExistence type="predicted"/>
<gene>
    <name evidence="1" type="ORF">FNV43_RR23090</name>
</gene>
<dbReference type="AlphaFoldDB" id="A0A8K0DVI0"/>
<sequence>MAECVASSSFVKLHMQRSFVKDKGCTPRNIQFPIERKYSHPNWNSDSLSTWKLCEPSVPGNLKLKVSSCPRKTYLKCSCLESLVNPEGATASDWVPIADQVLLMASMFLTYMAGIIPVDNSYQIDISNGNVVPESPTSSGSAKMNEDQASSKYALDVVKGKLLNSLDAFERGANLGNIILEYGERRTKRPLNLSALADGPRMRLLWASFQRIEEEVKNVSDSENFNIVNRLAVFSEVIRKSCQPACMTWLERELCISNNNSKELVSVLCENLKGDDSVLLNIRKSGKEDLYADLLCFLCFGSLREGCCYDCSLFVLNGISILEDLVITLADGIGGIYLELISVDSNFSSEMNSISLTLCTLSTRALQRLRNEVALNQWLYQNMDSVTSMYEDRFDLHTLQKQPIEEPGNGHTEKQWWKWFTKKKSESGSSSLYYVVISQFPMTVKRTKELRALTGWRYYFSLFLELSDISMPLIRAVINKVSNAISFFLVTLIGRSLGLIYTGIRQSLRWK</sequence>
<dbReference type="OrthoDB" id="2020436at2759"/>